<keyword evidence="6" id="KW-1185">Reference proteome</keyword>
<feature type="domain" description="BIG2" evidence="4">
    <location>
        <begin position="1065"/>
        <end position="1140"/>
    </location>
</feature>
<dbReference type="Pfam" id="PF02368">
    <property type="entry name" value="Big_2"/>
    <property type="match status" value="1"/>
</dbReference>
<dbReference type="InterPro" id="IPR017853">
    <property type="entry name" value="GH"/>
</dbReference>
<dbReference type="PANTHER" id="PTHR12631">
    <property type="entry name" value="ALPHA-L-IDURONIDASE"/>
    <property type="match status" value="1"/>
</dbReference>
<dbReference type="Gene3D" id="2.10.10.20">
    <property type="entry name" value="Carbohydrate-binding module superfamily 5/12"/>
    <property type="match status" value="2"/>
</dbReference>
<evidence type="ECO:0000259" key="4">
    <source>
        <dbReference type="SMART" id="SM00635"/>
    </source>
</evidence>
<feature type="chain" id="PRO_5045637377" evidence="2">
    <location>
        <begin position="36"/>
        <end position="1249"/>
    </location>
</feature>
<keyword evidence="2" id="KW-0732">Signal</keyword>
<evidence type="ECO:0000256" key="1">
    <source>
        <dbReference type="ARBA" id="ARBA00022801"/>
    </source>
</evidence>
<gene>
    <name evidence="5" type="ORF">IF188_10290</name>
</gene>
<dbReference type="SUPFAM" id="SSF49373">
    <property type="entry name" value="Invasin/intimin cell-adhesion fragments"/>
    <property type="match status" value="1"/>
</dbReference>
<feature type="signal peptide" evidence="2">
    <location>
        <begin position="1"/>
        <end position="35"/>
    </location>
</feature>
<evidence type="ECO:0000313" key="6">
    <source>
        <dbReference type="Proteomes" id="UP000598426"/>
    </source>
</evidence>
<proteinExistence type="predicted"/>
<sequence length="1249" mass="129888">MEHTAARARTRTVWAALIGIAALAASLLNPLPAHAGLAESHTFASWKAYINGGADVTSTADTTTRHGGSAALRLVDTTPKAANVYGGVVQTVTVTPSTTYEFTAWTKAQDVPSSGPLQFVMSPDWTVRQTFPGGTYDWTKSTWTYTTTDTQTALNYRLIQQNTGTYWVDDLTMAKSGTTENLIANPGFEDYTTTPTPTDPTLSVRTPVMLFDASGAQVSVASNRASVQWTLTDAAGTTLDEGDAATTAGTATLSFSGLELGYYGLSISVDAGTVVRNTSFAVLGDRDGSNDTAFGVSDHLQSKPAQADVFGDLGASGARFDLSWSSVEQTKGVYTFDAARDAKIDAIIAQGTRPLLILDYRNKFYDDNLTPSTPEGIAGFAAYAAAVAAHYGTDVDYEVYNEYNIGFNDGRCGRTADCYLQVLAPTYTAIKAAVPGATVVGPAIAGIDLPWFTRLFELGGLDYLDVVSVHNYDYPNAPEGRGEAKAKQLAQLIRDYNDGADKPLWMTEYGWSTASAINTDAEQAKYLARGSVLLQAAGVDKMFVYDLLEDGTDAANREHRFGLLRNGGDGLTSLAPKQGYVAYAVLTRMLDGLAYVGPGDVETGAYAYEYADAAATATWVLWSSTPKTVHVASTSDVIVTDLFGASTTYTPEDGAVELTLGAQPVYVSGGGVTDVASPLAATYAATAPAVVALAEGFGVTVTVDNTARPNASTDLVTFRTASTQVRVPSKPGQVTAATLAAPAIDAAGQTQVGVDVVRGGVAVAHLDVPVNVVDNQATVTAKPLFSADDGSAQLAVSIDNRSVETPLVIDGLTWNVGDIAGEAPESVTVAPGSTQVLTFDVTGYALWTPYDYAATVTFSDGFQRTVSGKTTFAPVVLEGDAHSAADLDATGTFIQLSNEPGPTVGGTMWVGRTDAGIVVHAAITDPAHDPAGAASQLYNGDSIQLSFAPGLPAANGPRVEYGVALLDSGVGTYKFSSPAAAVTLPGTEVVRDEAAKTTTYTVPLTWAQIGVDAASESFSYSFLVNDAANGVRMGYIEWASGIGKTKDVTQHLPLTFATAAPEAPEAESVRVFGGESVVVGGDLALTAAVAPEGADQGVAWSSSDPAVAAVADDGTVHAIAEGTVAVTATAAAAPGVTASHIIRVLPAAWSADRTYAAGDRVSYEGAVYVAQWYASASEVPGVYATGAWAEEGALTACAAGDARAWTTSGVYDTGAAVVHHGHRWTAKWWTRGDEPGVGKKSPWKDAGAC</sequence>
<dbReference type="InterPro" id="IPR003343">
    <property type="entry name" value="Big_2"/>
</dbReference>
<dbReference type="SMART" id="SM00495">
    <property type="entry name" value="ChtBD3"/>
    <property type="match status" value="2"/>
</dbReference>
<dbReference type="CDD" id="cd12215">
    <property type="entry name" value="ChiC_BD"/>
    <property type="match status" value="2"/>
</dbReference>
<organism evidence="5 6">
    <name type="scientific">Microbacterium helvum</name>
    <dbReference type="NCBI Taxonomy" id="2773713"/>
    <lineage>
        <taxon>Bacteria</taxon>
        <taxon>Bacillati</taxon>
        <taxon>Actinomycetota</taxon>
        <taxon>Actinomycetes</taxon>
        <taxon>Micrococcales</taxon>
        <taxon>Microbacteriaceae</taxon>
        <taxon>Microbacterium</taxon>
    </lineage>
</organism>
<dbReference type="Gene3D" id="2.60.40.1080">
    <property type="match status" value="1"/>
</dbReference>
<dbReference type="RefSeq" id="WP_191171716.1">
    <property type="nucleotide sequence ID" value="NZ_JACXZS010000006.1"/>
</dbReference>
<dbReference type="Pfam" id="PF11790">
    <property type="entry name" value="Glyco_hydro_cc"/>
    <property type="match status" value="1"/>
</dbReference>
<protein>
    <submittedName>
        <fullName evidence="5">Ig-like domain-containing protein</fullName>
    </submittedName>
</protein>
<evidence type="ECO:0000256" key="2">
    <source>
        <dbReference type="SAM" id="SignalP"/>
    </source>
</evidence>
<dbReference type="InterPro" id="IPR036573">
    <property type="entry name" value="CBM_sf_5/12"/>
</dbReference>
<dbReference type="InterPro" id="IPR003610">
    <property type="entry name" value="CBM5/12"/>
</dbReference>
<evidence type="ECO:0000313" key="5">
    <source>
        <dbReference type="EMBL" id="MBD3942085.1"/>
    </source>
</evidence>
<dbReference type="EMBL" id="JACXZS010000006">
    <property type="protein sequence ID" value="MBD3942085.1"/>
    <property type="molecule type" value="Genomic_DNA"/>
</dbReference>
<dbReference type="Gene3D" id="3.20.20.80">
    <property type="entry name" value="Glycosidases"/>
    <property type="match status" value="1"/>
</dbReference>
<feature type="domain" description="Chitin-binding type-3" evidence="3">
    <location>
        <begin position="1202"/>
        <end position="1246"/>
    </location>
</feature>
<accession>A0ABR8NN49</accession>
<evidence type="ECO:0000259" key="3">
    <source>
        <dbReference type="SMART" id="SM00495"/>
    </source>
</evidence>
<reference evidence="5 6" key="1">
    <citation type="submission" date="2020-09" db="EMBL/GenBank/DDBJ databases">
        <title>Isolation and identification of active actinomycetes.</title>
        <authorList>
            <person name="Li X."/>
        </authorList>
    </citation>
    <scope>NUCLEOTIDE SEQUENCE [LARGE SCALE GENOMIC DNA]</scope>
    <source>
        <strain evidence="5 6">NEAU-LLC</strain>
    </source>
</reference>
<keyword evidence="1" id="KW-0378">Hydrolase</keyword>
<dbReference type="Gene3D" id="2.60.120.260">
    <property type="entry name" value="Galactose-binding domain-like"/>
    <property type="match status" value="1"/>
</dbReference>
<dbReference type="InterPro" id="IPR051923">
    <property type="entry name" value="Glycosyl_Hydrolase_39"/>
</dbReference>
<dbReference type="SUPFAM" id="SSF49344">
    <property type="entry name" value="CBD9-like"/>
    <property type="match status" value="1"/>
</dbReference>
<dbReference type="SUPFAM" id="SSF51445">
    <property type="entry name" value="(Trans)glycosidases"/>
    <property type="match status" value="1"/>
</dbReference>
<feature type="domain" description="Chitin-binding type-3" evidence="3">
    <location>
        <begin position="1146"/>
        <end position="1191"/>
    </location>
</feature>
<dbReference type="InterPro" id="IPR008964">
    <property type="entry name" value="Invasin/intimin_cell_adhesion"/>
</dbReference>
<dbReference type="SUPFAM" id="SSF51055">
    <property type="entry name" value="Carbohydrate binding domain"/>
    <property type="match status" value="2"/>
</dbReference>
<dbReference type="Proteomes" id="UP000598426">
    <property type="component" value="Unassembled WGS sequence"/>
</dbReference>
<dbReference type="PANTHER" id="PTHR12631:SF10">
    <property type="entry name" value="BETA-XYLOSIDASE-LIKE PROTEIN-RELATED"/>
    <property type="match status" value="1"/>
</dbReference>
<dbReference type="SMART" id="SM00635">
    <property type="entry name" value="BID_2"/>
    <property type="match status" value="1"/>
</dbReference>
<dbReference type="InterPro" id="IPR024655">
    <property type="entry name" value="Asl1_glyco_hydro_catalytic"/>
</dbReference>
<comment type="caution">
    <text evidence="5">The sequence shown here is derived from an EMBL/GenBank/DDBJ whole genome shotgun (WGS) entry which is preliminary data.</text>
</comment>
<name>A0ABR8NN49_9MICO</name>